<name>A0A9Q1BW50_HOLLE</name>
<reference evidence="5" key="1">
    <citation type="submission" date="2021-10" db="EMBL/GenBank/DDBJ databases">
        <title>Tropical sea cucumber genome reveals ecological adaptation and Cuvierian tubules defense mechanism.</title>
        <authorList>
            <person name="Chen T."/>
        </authorList>
    </citation>
    <scope>NUCLEOTIDE SEQUENCE</scope>
    <source>
        <strain evidence="5">Nanhai2018</strain>
        <tissue evidence="5">Muscle</tissue>
    </source>
</reference>
<comment type="caution">
    <text evidence="1">Lacks conserved residue(s) required for the propagation of feature annotation.</text>
</comment>
<proteinExistence type="predicted"/>
<comment type="caution">
    <text evidence="5">The sequence shown here is derived from an EMBL/GenBank/DDBJ whole genome shotgun (WGS) entry which is preliminary data.</text>
</comment>
<evidence type="ECO:0000259" key="4">
    <source>
        <dbReference type="PROSITE" id="PS51406"/>
    </source>
</evidence>
<dbReference type="Pfam" id="PF00147">
    <property type="entry name" value="Fibrinogen_C"/>
    <property type="match status" value="2"/>
</dbReference>
<dbReference type="Gene3D" id="3.90.215.10">
    <property type="entry name" value="Gamma Fibrinogen, chain A, domain 1"/>
    <property type="match status" value="2"/>
</dbReference>
<feature type="domain" description="EGF-like" evidence="3">
    <location>
        <begin position="227"/>
        <end position="266"/>
    </location>
</feature>
<gene>
    <name evidence="5" type="ORF">HOLleu_24337</name>
</gene>
<dbReference type="Gene3D" id="2.10.25.10">
    <property type="entry name" value="Laminin"/>
    <property type="match status" value="1"/>
</dbReference>
<dbReference type="InterPro" id="IPR050373">
    <property type="entry name" value="Fibrinogen_C-term_domain"/>
</dbReference>
<dbReference type="CDD" id="cd00087">
    <property type="entry name" value="FReD"/>
    <property type="match status" value="1"/>
</dbReference>
<organism evidence="5 6">
    <name type="scientific">Holothuria leucospilota</name>
    <name type="common">Black long sea cucumber</name>
    <name type="synonym">Mertensiothuria leucospilota</name>
    <dbReference type="NCBI Taxonomy" id="206669"/>
    <lineage>
        <taxon>Eukaryota</taxon>
        <taxon>Metazoa</taxon>
        <taxon>Echinodermata</taxon>
        <taxon>Eleutherozoa</taxon>
        <taxon>Echinozoa</taxon>
        <taxon>Holothuroidea</taxon>
        <taxon>Aspidochirotacea</taxon>
        <taxon>Aspidochirotida</taxon>
        <taxon>Holothuriidae</taxon>
        <taxon>Holothuria</taxon>
    </lineage>
</organism>
<dbReference type="PROSITE" id="PS51406">
    <property type="entry name" value="FIBRINOGEN_C_2"/>
    <property type="match status" value="2"/>
</dbReference>
<evidence type="ECO:0000313" key="5">
    <source>
        <dbReference type="EMBL" id="KAJ8033947.1"/>
    </source>
</evidence>
<dbReference type="OrthoDB" id="7250310at2759"/>
<dbReference type="PROSITE" id="PS01186">
    <property type="entry name" value="EGF_2"/>
    <property type="match status" value="1"/>
</dbReference>
<dbReference type="EMBL" id="JAIZAY010000011">
    <property type="protein sequence ID" value="KAJ8033947.1"/>
    <property type="molecule type" value="Genomic_DNA"/>
</dbReference>
<evidence type="ECO:0000256" key="1">
    <source>
        <dbReference type="PROSITE-ProRule" id="PRU00076"/>
    </source>
</evidence>
<dbReference type="Proteomes" id="UP001152320">
    <property type="component" value="Chromosome 11"/>
</dbReference>
<feature type="signal peptide" evidence="2">
    <location>
        <begin position="1"/>
        <end position="35"/>
    </location>
</feature>
<dbReference type="InterPro" id="IPR036056">
    <property type="entry name" value="Fibrinogen-like_C"/>
</dbReference>
<dbReference type="InterPro" id="IPR000742">
    <property type="entry name" value="EGF"/>
</dbReference>
<feature type="chain" id="PRO_5040425133" evidence="2">
    <location>
        <begin position="36"/>
        <end position="488"/>
    </location>
</feature>
<feature type="domain" description="Fibrinogen C-terminal" evidence="4">
    <location>
        <begin position="58"/>
        <end position="194"/>
    </location>
</feature>
<feature type="domain" description="Fibrinogen C-terminal" evidence="4">
    <location>
        <begin position="265"/>
        <end position="488"/>
    </location>
</feature>
<keyword evidence="2" id="KW-0732">Signal</keyword>
<protein>
    <submittedName>
        <fullName evidence="5">Fibrinogen-like protein A</fullName>
    </submittedName>
</protein>
<dbReference type="PROSITE" id="PS50026">
    <property type="entry name" value="EGF_3"/>
    <property type="match status" value="1"/>
</dbReference>
<evidence type="ECO:0000259" key="3">
    <source>
        <dbReference type="PROSITE" id="PS50026"/>
    </source>
</evidence>
<accession>A0A9Q1BW50</accession>
<dbReference type="InterPro" id="IPR002181">
    <property type="entry name" value="Fibrinogen_a/b/g_C_dom"/>
</dbReference>
<dbReference type="NCBIfam" id="NF040941">
    <property type="entry name" value="GGGWT_bact"/>
    <property type="match status" value="2"/>
</dbReference>
<evidence type="ECO:0000256" key="2">
    <source>
        <dbReference type="SAM" id="SignalP"/>
    </source>
</evidence>
<dbReference type="InterPro" id="IPR014716">
    <property type="entry name" value="Fibrinogen_a/b/g_C_1"/>
</dbReference>
<keyword evidence="6" id="KW-1185">Reference proteome</keyword>
<dbReference type="AlphaFoldDB" id="A0A9Q1BW50"/>
<dbReference type="SMART" id="SM00186">
    <property type="entry name" value="FBG"/>
    <property type="match status" value="2"/>
</dbReference>
<dbReference type="SUPFAM" id="SSF56496">
    <property type="entry name" value="Fibrinogen C-terminal domain-like"/>
    <property type="match status" value="2"/>
</dbReference>
<keyword evidence="1" id="KW-0245">EGF-like domain</keyword>
<dbReference type="GO" id="GO:0005615">
    <property type="term" value="C:extracellular space"/>
    <property type="evidence" value="ECO:0007669"/>
    <property type="project" value="TreeGrafter"/>
</dbReference>
<dbReference type="PANTHER" id="PTHR19143">
    <property type="entry name" value="FIBRINOGEN/TENASCIN/ANGIOPOEITIN"/>
    <property type="match status" value="1"/>
</dbReference>
<evidence type="ECO:0000313" key="6">
    <source>
        <dbReference type="Proteomes" id="UP001152320"/>
    </source>
</evidence>
<sequence length="488" mass="56063">MLLQHSTGRTMSQFYHLKFVALLSYLFWTSRVALSQEMHNHPSSGSKEEIIGSSYFFYQQPQYPRDCLEARSQCPTSNLSGVHLIKPDGYPEAFEAYCDNIVDSGGWTVIHRFKNDSLVFNRNWAEYKSGFGFLSQEFWIGNDKLSFLTNQNTYELRIDILSADGLSLYVTYDKFRISDEYGEYKLTSVGEYNGQEENINRFLCPLNSEDTVYIFPNCSKRCSCINGHFSCDDTYRCSPNAFCEERNNGSQCYCNEGYEGDGVNCSIDTPPSDCQDIYNRSRGSAESGVYKIKPTTWDREPFDVYCNMTDEGEGWTVFQRRMDGSQDFFLYWSDYRDGFGSPDRELWLGNDKLHSLTMQRNYQLRIDFVNRNGAPYYAKYSSFSVGNANDKYRLSVGGYSGDAGNYLSYFNGQAFTTRDRDNDIWSPGNCATHTYSPCGTSCGYNAGWWFSNCGYALNGPYGTNCFYWHNLPGSYCNIKYTEMKVRPI</sequence>